<dbReference type="Pfam" id="PF02900">
    <property type="entry name" value="LigB"/>
    <property type="match status" value="1"/>
</dbReference>
<dbReference type="Proteomes" id="UP001464378">
    <property type="component" value="Unassembled WGS sequence"/>
</dbReference>
<feature type="domain" description="AMMECR1" evidence="1">
    <location>
        <begin position="291"/>
        <end position="462"/>
    </location>
</feature>
<reference evidence="2 3" key="1">
    <citation type="submission" date="2024-03" db="EMBL/GenBank/DDBJ databases">
        <title>Human intestinal bacterial collection.</title>
        <authorList>
            <person name="Pauvert C."/>
            <person name="Hitch T.C.A."/>
            <person name="Clavel T."/>
        </authorList>
    </citation>
    <scope>NUCLEOTIDE SEQUENCE [LARGE SCALE GENOMIC DNA]</scope>
    <source>
        <strain evidence="2 3">CLA-AP-H29</strain>
    </source>
</reference>
<protein>
    <submittedName>
        <fullName evidence="2">AmmeMemoRadiSam system protein A</fullName>
    </submittedName>
</protein>
<dbReference type="InterPro" id="IPR027623">
    <property type="entry name" value="AmmeMemoSam_A"/>
</dbReference>
<gene>
    <name evidence="2" type="primary">amrA</name>
    <name evidence="2" type="ORF">WMO64_03275</name>
</gene>
<dbReference type="PROSITE" id="PS51112">
    <property type="entry name" value="AMMECR1"/>
    <property type="match status" value="1"/>
</dbReference>
<sequence length="462" mass="49727">MPMLGAILTPHPPVLLPEVGRGREQEIGATGRAMAAAAEEVARWKPDVLIVASPHTILYGDYFHISPGSGAAGDMSAFGAPQVRVEVRYDIPLRNEIVSRAQAAGLEAGTLGQRDPSLDHGVLIPLYFLRKAGVSCPIVRLGLSGFSPLAHYRLGQCVAGAVESVGRRAVFVASGDLSHKLKSDGPYGFAPEGPVFDDAVTQAMASGDFLRFLTMDPSLCERAGECGLRSFQMMAGALDGLAVAPRLLSHEGTFGVGYAVALFPVTDRDESRRFAAACEQAQRDRLHQRRANEDPWVQLARLSLETYVRTGKRLDRLPDGLPQALTGQAAGAFVSLHINGRLRGCIGTIAPTQENVAWEIVCNAVSACSRDPRFPPVGADELDALEYSVDVLGRPEAVDSPDQLDPRQYGVIVSCGQRRGLLLPDLDGVDTVEEQLDIARQKGGIHAGEPYQIQRFKVVRHL</sequence>
<accession>A0ABV1E6W6</accession>
<dbReference type="CDD" id="cd07951">
    <property type="entry name" value="ED_3B_N_AMMECR1"/>
    <property type="match status" value="1"/>
</dbReference>
<organism evidence="2 3">
    <name type="scientific">Pseudoflavonifractor intestinihominis</name>
    <dbReference type="NCBI Taxonomy" id="3133171"/>
    <lineage>
        <taxon>Bacteria</taxon>
        <taxon>Bacillati</taxon>
        <taxon>Bacillota</taxon>
        <taxon>Clostridia</taxon>
        <taxon>Eubacteriales</taxon>
        <taxon>Oscillospiraceae</taxon>
        <taxon>Pseudoflavonifractor</taxon>
    </lineage>
</organism>
<name>A0ABV1E6W6_9FIRM</name>
<evidence type="ECO:0000313" key="3">
    <source>
        <dbReference type="Proteomes" id="UP001464378"/>
    </source>
</evidence>
<dbReference type="InterPro" id="IPR002733">
    <property type="entry name" value="AMMECR1_domain"/>
</dbReference>
<dbReference type="Pfam" id="PF01871">
    <property type="entry name" value="AMMECR1"/>
    <property type="match status" value="1"/>
</dbReference>
<dbReference type="SUPFAM" id="SSF143447">
    <property type="entry name" value="AMMECR1-like"/>
    <property type="match status" value="1"/>
</dbReference>
<keyword evidence="3" id="KW-1185">Reference proteome</keyword>
<evidence type="ECO:0000259" key="1">
    <source>
        <dbReference type="PROSITE" id="PS51112"/>
    </source>
</evidence>
<dbReference type="EMBL" id="JBBMFK010000003">
    <property type="protein sequence ID" value="MEQ2442485.1"/>
    <property type="molecule type" value="Genomic_DNA"/>
</dbReference>
<evidence type="ECO:0000313" key="2">
    <source>
        <dbReference type="EMBL" id="MEQ2442485.1"/>
    </source>
</evidence>
<dbReference type="Gene3D" id="3.30.700.20">
    <property type="entry name" value="Hypothetical protein ph0010, domain 1"/>
    <property type="match status" value="1"/>
</dbReference>
<comment type="caution">
    <text evidence="2">The sequence shown here is derived from an EMBL/GenBank/DDBJ whole genome shotgun (WGS) entry which is preliminary data.</text>
</comment>
<dbReference type="RefSeq" id="WP_349230993.1">
    <property type="nucleotide sequence ID" value="NZ_JBBMFK010000003.1"/>
</dbReference>
<dbReference type="NCBIfam" id="TIGR04335">
    <property type="entry name" value="AmmeMemoSam_A"/>
    <property type="match status" value="1"/>
</dbReference>
<proteinExistence type="predicted"/>
<dbReference type="SUPFAM" id="SSF53213">
    <property type="entry name" value="LigB-like"/>
    <property type="match status" value="1"/>
</dbReference>
<dbReference type="InterPro" id="IPR036071">
    <property type="entry name" value="AMMECR1_dom_sf"/>
</dbReference>
<dbReference type="InterPro" id="IPR027485">
    <property type="entry name" value="AMMECR1_N"/>
</dbReference>
<dbReference type="InterPro" id="IPR004183">
    <property type="entry name" value="Xdiol_dOase_suB"/>
</dbReference>
<dbReference type="PANTHER" id="PTHR13016:SF0">
    <property type="entry name" value="AMME SYNDROME CANDIDATE GENE 1 PROTEIN"/>
    <property type="match status" value="1"/>
</dbReference>
<dbReference type="InterPro" id="IPR023473">
    <property type="entry name" value="AMMECR1"/>
</dbReference>
<dbReference type="PANTHER" id="PTHR13016">
    <property type="entry name" value="AMMECR1 HOMOLOG"/>
    <property type="match status" value="1"/>
</dbReference>
<dbReference type="Gene3D" id="3.40.830.10">
    <property type="entry name" value="LigB-like"/>
    <property type="match status" value="1"/>
</dbReference>